<feature type="domain" description="ABC3 transporter permease C-terminal" evidence="8">
    <location>
        <begin position="376"/>
        <end position="492"/>
    </location>
</feature>
<keyword evidence="3 7" id="KW-0812">Transmembrane</keyword>
<dbReference type="Proteomes" id="UP001168528">
    <property type="component" value="Unassembled WGS sequence"/>
</dbReference>
<name>A0ABT8R3E8_9BACT</name>
<dbReference type="NCBIfam" id="NF038404">
    <property type="entry name" value="perm_prefix_2"/>
    <property type="match status" value="1"/>
</dbReference>
<evidence type="ECO:0000256" key="5">
    <source>
        <dbReference type="ARBA" id="ARBA00023136"/>
    </source>
</evidence>
<evidence type="ECO:0000256" key="2">
    <source>
        <dbReference type="ARBA" id="ARBA00022475"/>
    </source>
</evidence>
<sequence>MKKASNLDQPPTPPKWGDKLIEWFCDPHLQEEVIGDLHERFHLRTKNRGIDKAKNLYIREVISYIRLSTITQKAAGYSSPLFLHPDMIRNYLTIAYRNLIRNKGYSLINIGGFAVGMAVAMLIGLWVWDETSYNKYHRNYHRIAQVLQNQTFDGEVRTWWSQAMQLAPELRSNYGDNFTYVITASWTNDRLLSVGDKVLTKSGNFMEPQISHMLTLHMLEGTREGLKEPNSILLSESVAKAFFGDASPLGQLMKIDHRMDVKVTGVYEDLPANSDFANLGFIAPFDLLVRSDDLEQKVGWGNSWFQTLVQIADNADMDKVSAIIKNAKKKKVTAEEGARFKPELFLHPMSRWHLYSDFENGKNAGGRIEYVWLFGIVGMFVLLLACINFMNLSTARSEKRAKEVGIRKTIGSLRSQLISQFMSESLLVALVAFTLAVVLVWLLLPAFNEVADKKIAIAWTAPSFWMAGIGFTCFTGFLAGSYPALYLSAFNPVKVLKGTFQMGRLATLPRKVLVVVQFTVSVTLIVGTVVVYKQIEFAKNRPVGYSRDGVFSISIKTDEVRKNFTAFRNNLLQTGTIVAISQSESPVTNTWITNSGFVWKGKDPNMQDEVVTMGITHDFGKTISWKIREGRDFSTAFATDSSGFILNEAAVKYMGLQQPIGEVVKAFGREYTIIGVVNDMVMQSIYEPVRPTVFYIDSFNRVGFINVKIHPQVSPKEALEKSEATFKKHFPATPFEYKFADEDFAAKYQAEERIGKLAAVFATLAIFISCLGLFGLASFTAEQRTKEIGIRKVLGASVLNVWGLLSREFVLLVCIAFLTAAPIAYYFLSGWLQNYTYRISLSWWIFALSGAGALLVTLLTVSFQAIKAALANPVKSLRNE</sequence>
<evidence type="ECO:0000256" key="7">
    <source>
        <dbReference type="SAM" id="Phobius"/>
    </source>
</evidence>
<feature type="transmembrane region" description="Helical" evidence="7">
    <location>
        <begin position="426"/>
        <end position="444"/>
    </location>
</feature>
<keyword evidence="2" id="KW-1003">Cell membrane</keyword>
<evidence type="ECO:0000259" key="9">
    <source>
        <dbReference type="Pfam" id="PF12704"/>
    </source>
</evidence>
<feature type="transmembrane region" description="Helical" evidence="7">
    <location>
        <begin position="464"/>
        <end position="491"/>
    </location>
</feature>
<feature type="transmembrane region" description="Helical" evidence="7">
    <location>
        <begin position="512"/>
        <end position="532"/>
    </location>
</feature>
<feature type="domain" description="ABC3 transporter permease C-terminal" evidence="8">
    <location>
        <begin position="760"/>
        <end position="869"/>
    </location>
</feature>
<dbReference type="EMBL" id="JAUKPO010000001">
    <property type="protein sequence ID" value="MDO1445287.1"/>
    <property type="molecule type" value="Genomic_DNA"/>
</dbReference>
<dbReference type="Pfam" id="PF12704">
    <property type="entry name" value="MacB_PCD"/>
    <property type="match status" value="2"/>
</dbReference>
<evidence type="ECO:0000313" key="11">
    <source>
        <dbReference type="Proteomes" id="UP001168528"/>
    </source>
</evidence>
<keyword evidence="4 7" id="KW-1133">Transmembrane helix</keyword>
<dbReference type="Pfam" id="PF02687">
    <property type="entry name" value="FtsX"/>
    <property type="match status" value="2"/>
</dbReference>
<dbReference type="InterPro" id="IPR050250">
    <property type="entry name" value="Macrolide_Exporter_MacB"/>
</dbReference>
<feature type="domain" description="MacB-like periplasmic core" evidence="9">
    <location>
        <begin position="523"/>
        <end position="721"/>
    </location>
</feature>
<comment type="similarity">
    <text evidence="6">Belongs to the ABC-4 integral membrane protein family.</text>
</comment>
<feature type="transmembrane region" description="Helical" evidence="7">
    <location>
        <begin position="107"/>
        <end position="128"/>
    </location>
</feature>
<evidence type="ECO:0000256" key="1">
    <source>
        <dbReference type="ARBA" id="ARBA00004651"/>
    </source>
</evidence>
<keyword evidence="5 7" id="KW-0472">Membrane</keyword>
<protein>
    <submittedName>
        <fullName evidence="10">ABC transporter permease</fullName>
    </submittedName>
</protein>
<keyword evidence="11" id="KW-1185">Reference proteome</keyword>
<comment type="caution">
    <text evidence="10">The sequence shown here is derived from an EMBL/GenBank/DDBJ whole genome shotgun (WGS) entry which is preliminary data.</text>
</comment>
<evidence type="ECO:0000259" key="8">
    <source>
        <dbReference type="Pfam" id="PF02687"/>
    </source>
</evidence>
<gene>
    <name evidence="10" type="ORF">Q0590_03445</name>
</gene>
<dbReference type="InterPro" id="IPR025857">
    <property type="entry name" value="MacB_PCD"/>
</dbReference>
<reference evidence="10" key="1">
    <citation type="submission" date="2023-07" db="EMBL/GenBank/DDBJ databases">
        <title>The genome sequence of Rhodocytophaga aerolata KACC 12507.</title>
        <authorList>
            <person name="Zhang X."/>
        </authorList>
    </citation>
    <scope>NUCLEOTIDE SEQUENCE</scope>
    <source>
        <strain evidence="10">KACC 12507</strain>
    </source>
</reference>
<accession>A0ABT8R3E8</accession>
<feature type="transmembrane region" description="Helical" evidence="7">
    <location>
        <begin position="370"/>
        <end position="392"/>
    </location>
</feature>
<dbReference type="PANTHER" id="PTHR30572:SF4">
    <property type="entry name" value="ABC TRANSPORTER PERMEASE YTRF"/>
    <property type="match status" value="1"/>
</dbReference>
<dbReference type="PANTHER" id="PTHR30572">
    <property type="entry name" value="MEMBRANE COMPONENT OF TRANSPORTER-RELATED"/>
    <property type="match status" value="1"/>
</dbReference>
<organism evidence="10 11">
    <name type="scientific">Rhodocytophaga aerolata</name>
    <dbReference type="NCBI Taxonomy" id="455078"/>
    <lineage>
        <taxon>Bacteria</taxon>
        <taxon>Pseudomonadati</taxon>
        <taxon>Bacteroidota</taxon>
        <taxon>Cytophagia</taxon>
        <taxon>Cytophagales</taxon>
        <taxon>Rhodocytophagaceae</taxon>
        <taxon>Rhodocytophaga</taxon>
    </lineage>
</organism>
<dbReference type="RefSeq" id="WP_302036076.1">
    <property type="nucleotide sequence ID" value="NZ_JAUKPO010000001.1"/>
</dbReference>
<evidence type="ECO:0000256" key="4">
    <source>
        <dbReference type="ARBA" id="ARBA00022989"/>
    </source>
</evidence>
<comment type="subcellular location">
    <subcellularLocation>
        <location evidence="1">Cell membrane</location>
        <topology evidence="1">Multi-pass membrane protein</topology>
    </subcellularLocation>
</comment>
<feature type="domain" description="MacB-like periplasmic core" evidence="9">
    <location>
        <begin position="106"/>
        <end position="326"/>
    </location>
</feature>
<feature type="transmembrane region" description="Helical" evidence="7">
    <location>
        <begin position="809"/>
        <end position="828"/>
    </location>
</feature>
<evidence type="ECO:0000313" key="10">
    <source>
        <dbReference type="EMBL" id="MDO1445287.1"/>
    </source>
</evidence>
<feature type="transmembrane region" description="Helical" evidence="7">
    <location>
        <begin position="843"/>
        <end position="866"/>
    </location>
</feature>
<evidence type="ECO:0000256" key="6">
    <source>
        <dbReference type="ARBA" id="ARBA00038076"/>
    </source>
</evidence>
<proteinExistence type="inferred from homology"/>
<evidence type="ECO:0000256" key="3">
    <source>
        <dbReference type="ARBA" id="ARBA00022692"/>
    </source>
</evidence>
<feature type="transmembrane region" description="Helical" evidence="7">
    <location>
        <begin position="757"/>
        <end position="781"/>
    </location>
</feature>
<dbReference type="InterPro" id="IPR003838">
    <property type="entry name" value="ABC3_permease_C"/>
</dbReference>
<dbReference type="InterPro" id="IPR047699">
    <property type="entry name" value="Permease_put_prefix"/>
</dbReference>